<dbReference type="InterPro" id="IPR029046">
    <property type="entry name" value="LolA/LolB/LppX"/>
</dbReference>
<evidence type="ECO:0000256" key="2">
    <source>
        <dbReference type="SAM" id="SignalP"/>
    </source>
</evidence>
<dbReference type="Proteomes" id="UP000199611">
    <property type="component" value="Unassembled WGS sequence"/>
</dbReference>
<dbReference type="PANTHER" id="PTHR35869:SF1">
    <property type="entry name" value="OUTER-MEMBRANE LIPOPROTEIN CARRIER PROTEIN"/>
    <property type="match status" value="1"/>
</dbReference>
<evidence type="ECO:0000313" key="3">
    <source>
        <dbReference type="EMBL" id="SFM98093.1"/>
    </source>
</evidence>
<feature type="chain" id="PRO_5011567145" evidence="2">
    <location>
        <begin position="43"/>
        <end position="272"/>
    </location>
</feature>
<reference evidence="3 4" key="1">
    <citation type="submission" date="2016-10" db="EMBL/GenBank/DDBJ databases">
        <authorList>
            <person name="de Groot N.N."/>
        </authorList>
    </citation>
    <scope>NUCLEOTIDE SEQUENCE [LARGE SCALE GENOMIC DNA]</scope>
    <source>
        <strain evidence="3 4">DSM 9990</strain>
    </source>
</reference>
<dbReference type="EMBL" id="FOUU01000008">
    <property type="protein sequence ID" value="SFM98093.1"/>
    <property type="molecule type" value="Genomic_DNA"/>
</dbReference>
<dbReference type="PANTHER" id="PTHR35869">
    <property type="entry name" value="OUTER-MEMBRANE LIPOPROTEIN CARRIER PROTEIN"/>
    <property type="match status" value="1"/>
</dbReference>
<keyword evidence="4" id="KW-1185">Reference proteome</keyword>
<dbReference type="InterPro" id="IPR004564">
    <property type="entry name" value="OM_lipoprot_carrier_LolA-like"/>
</dbReference>
<keyword evidence="1 2" id="KW-0732">Signal</keyword>
<dbReference type="CDD" id="cd16325">
    <property type="entry name" value="LolA"/>
    <property type="match status" value="1"/>
</dbReference>
<gene>
    <name evidence="3" type="ORF">SAMN05660836_02198</name>
</gene>
<keyword evidence="3" id="KW-0449">Lipoprotein</keyword>
<protein>
    <submittedName>
        <fullName evidence="3">Outer membrane lipoprotein-sorting protein</fullName>
    </submittedName>
</protein>
<dbReference type="Pfam" id="PF03548">
    <property type="entry name" value="LolA"/>
    <property type="match status" value="1"/>
</dbReference>
<dbReference type="AlphaFoldDB" id="A0A1I4VA84"/>
<evidence type="ECO:0000256" key="1">
    <source>
        <dbReference type="ARBA" id="ARBA00022729"/>
    </source>
</evidence>
<accession>A0A1I4VA84</accession>
<dbReference type="Gene3D" id="2.50.20.10">
    <property type="entry name" value="Lipoprotein localisation LolA/LolB/LppX"/>
    <property type="match status" value="1"/>
</dbReference>
<proteinExistence type="predicted"/>
<feature type="signal peptide" evidence="2">
    <location>
        <begin position="1"/>
        <end position="42"/>
    </location>
</feature>
<organism evidence="3 4">
    <name type="scientific">Thermodesulforhabdus norvegica</name>
    <dbReference type="NCBI Taxonomy" id="39841"/>
    <lineage>
        <taxon>Bacteria</taxon>
        <taxon>Pseudomonadati</taxon>
        <taxon>Thermodesulfobacteriota</taxon>
        <taxon>Syntrophobacteria</taxon>
        <taxon>Syntrophobacterales</taxon>
        <taxon>Thermodesulforhabdaceae</taxon>
        <taxon>Thermodesulforhabdus</taxon>
    </lineage>
</organism>
<dbReference type="SUPFAM" id="SSF89392">
    <property type="entry name" value="Prokaryotic lipoproteins and lipoprotein localization factors"/>
    <property type="match status" value="1"/>
</dbReference>
<name>A0A1I4VA84_9BACT</name>
<evidence type="ECO:0000313" key="4">
    <source>
        <dbReference type="Proteomes" id="UP000199611"/>
    </source>
</evidence>
<dbReference type="OrthoDB" id="9785727at2"/>
<dbReference type="STRING" id="39841.SAMN05660836_02198"/>
<sequence>MGSSRVRFCFLRLKIPKTGKSMKKPRWLAAFCLLCAFLSGFAGLGCAGTSQDPQSPRAVISQIQNRYRSIGSFDARFIQESFSPGRLSPDVVGRGIFVYRGTCRMAWKYDSPEEQVFVILPQVAWLFSAKERQIQLFGSESLKNSVLDKLLSDNIEEAFSVEPHSIPRKDSENLLPIVLIPKSEASNIKQVTVTVNITTGQIHRVDVLDLVGRRNIIIFFDEKIPGGTELDELFEIPEDPEITVIDERGVLMSPDQLRLRVEKNTGKEQCGR</sequence>